<evidence type="ECO:0000256" key="11">
    <source>
        <dbReference type="ARBA" id="ARBA00023098"/>
    </source>
</evidence>
<dbReference type="InterPro" id="IPR006203">
    <property type="entry name" value="GHMP_knse_ATP-bd_CS"/>
</dbReference>
<evidence type="ECO:0000256" key="1">
    <source>
        <dbReference type="ARBA" id="ARBA00004496"/>
    </source>
</evidence>
<keyword evidence="9 13" id="KW-0067">ATP-binding</keyword>
<keyword evidence="10" id="KW-0460">Magnesium</keyword>
<dbReference type="Proteomes" id="UP000694865">
    <property type="component" value="Unplaced"/>
</dbReference>
<feature type="domain" description="GHMP kinase N-terminal" evidence="14">
    <location>
        <begin position="105"/>
        <end position="202"/>
    </location>
</feature>
<evidence type="ECO:0000256" key="9">
    <source>
        <dbReference type="ARBA" id="ARBA00022840"/>
    </source>
</evidence>
<dbReference type="PANTHER" id="PTHR43290:SF2">
    <property type="entry name" value="MEVALONATE KINASE"/>
    <property type="match status" value="1"/>
</dbReference>
<dbReference type="InterPro" id="IPR020568">
    <property type="entry name" value="Ribosomal_Su5_D2-typ_SF"/>
</dbReference>
<keyword evidence="13" id="KW-1207">Sterol metabolism</keyword>
<comment type="subcellular location">
    <subcellularLocation>
        <location evidence="1 13">Cytoplasm</location>
    </subcellularLocation>
</comment>
<keyword evidence="7 13" id="KW-0547">Nucleotide-binding</keyword>
<accession>A0ABM0MIQ6</accession>
<dbReference type="InterPro" id="IPR036554">
    <property type="entry name" value="GHMP_kinase_C_sf"/>
</dbReference>
<keyword evidence="5 13" id="KW-0444">Lipid biosynthesis</keyword>
<dbReference type="InterPro" id="IPR013750">
    <property type="entry name" value="GHMP_kinase_C_dom"/>
</dbReference>
<comment type="catalytic activity">
    <reaction evidence="13">
        <text>(R)-mevalonate + ATP = (R)-5-phosphomevalonate + ADP + H(+)</text>
        <dbReference type="Rhea" id="RHEA:17065"/>
        <dbReference type="ChEBI" id="CHEBI:15378"/>
        <dbReference type="ChEBI" id="CHEBI:30616"/>
        <dbReference type="ChEBI" id="CHEBI:36464"/>
        <dbReference type="ChEBI" id="CHEBI:58146"/>
        <dbReference type="ChEBI" id="CHEBI:456216"/>
        <dbReference type="EC" id="2.7.1.36"/>
    </reaction>
</comment>
<dbReference type="Pfam" id="PF08544">
    <property type="entry name" value="GHMP_kinases_C"/>
    <property type="match status" value="1"/>
</dbReference>
<evidence type="ECO:0000256" key="7">
    <source>
        <dbReference type="ARBA" id="ARBA00022741"/>
    </source>
</evidence>
<feature type="domain" description="GHMP kinase C-terminal" evidence="15">
    <location>
        <begin position="290"/>
        <end position="343"/>
    </location>
</feature>
<keyword evidence="13" id="KW-0753">Steroid metabolism</keyword>
<organism evidence="16 17">
    <name type="scientific">Saccoglossus kowalevskii</name>
    <name type="common">Acorn worm</name>
    <dbReference type="NCBI Taxonomy" id="10224"/>
    <lineage>
        <taxon>Eukaryota</taxon>
        <taxon>Metazoa</taxon>
        <taxon>Hemichordata</taxon>
        <taxon>Enteropneusta</taxon>
        <taxon>Harrimaniidae</taxon>
        <taxon>Saccoglossus</taxon>
    </lineage>
</organism>
<keyword evidence="13" id="KW-0756">Sterol biosynthesis</keyword>
<dbReference type="GeneID" id="102805391"/>
<dbReference type="NCBIfam" id="TIGR00549">
    <property type="entry name" value="mevalon_kin"/>
    <property type="match status" value="1"/>
</dbReference>
<dbReference type="PANTHER" id="PTHR43290">
    <property type="entry name" value="MEVALONATE KINASE"/>
    <property type="match status" value="1"/>
</dbReference>
<dbReference type="Gene3D" id="3.30.70.890">
    <property type="entry name" value="GHMP kinase, C-terminal domain"/>
    <property type="match status" value="1"/>
</dbReference>
<evidence type="ECO:0000256" key="2">
    <source>
        <dbReference type="ARBA" id="ARBA00006495"/>
    </source>
</evidence>
<dbReference type="Gene3D" id="3.30.230.10">
    <property type="match status" value="1"/>
</dbReference>
<feature type="non-terminal residue" evidence="17">
    <location>
        <position position="345"/>
    </location>
</feature>
<reference evidence="17" key="1">
    <citation type="submission" date="2025-08" db="UniProtKB">
        <authorList>
            <consortium name="RefSeq"/>
        </authorList>
    </citation>
    <scope>IDENTIFICATION</scope>
    <source>
        <tissue evidence="17">Testes</tissue>
    </source>
</reference>
<comment type="similarity">
    <text evidence="2 13">Belongs to the GHMP kinase family. Mevalonate kinase subfamily.</text>
</comment>
<dbReference type="InterPro" id="IPR014721">
    <property type="entry name" value="Ribsml_uS5_D2-typ_fold_subgr"/>
</dbReference>
<dbReference type="Pfam" id="PF00288">
    <property type="entry name" value="GHMP_kinases_N"/>
    <property type="match status" value="1"/>
</dbReference>
<evidence type="ECO:0000256" key="8">
    <source>
        <dbReference type="ARBA" id="ARBA00022777"/>
    </source>
</evidence>
<dbReference type="EC" id="2.7.1.36" evidence="3 13"/>
<dbReference type="PROSITE" id="PS00627">
    <property type="entry name" value="GHMP_KINASES_ATP"/>
    <property type="match status" value="1"/>
</dbReference>
<evidence type="ECO:0000256" key="3">
    <source>
        <dbReference type="ARBA" id="ARBA00012103"/>
    </source>
</evidence>
<sequence length="345" mass="38255">MYRKGISMSFQTALAVSVNLRTFVQLKETDQVKVVLDLPDIKLHNAWEMEDISKAFEDIIIGDLFTPMPVTEDLLSKLKKLANIPEEEVSLKNLAIISFLYIYLAIMSHKRKDGLQSLSVKVTSNLPTGSGLGSSAAYSVSLAAALLTYSGVVTPINDENDNKYMKWTKDDLELINKWGFEAERIIHGTPSGIDNSVSTYGGAIHFKRVKDTDGEMVPQITPLQRVPELRILLVNTRIPRITKILVANVKKKLEKYPDIINPIFDAIDGISIRCENLFKDMKEKDCDHIYREIEELIDINQSLLGILGVSHPSLEQVVQITSKHGLHSKLTGAGGGGCALTLIAP</sequence>
<keyword evidence="13" id="KW-0752">Steroid biosynthesis</keyword>
<evidence type="ECO:0000313" key="16">
    <source>
        <dbReference type="Proteomes" id="UP000694865"/>
    </source>
</evidence>
<dbReference type="SUPFAM" id="SSF55060">
    <property type="entry name" value="GHMP Kinase, C-terminal domain"/>
    <property type="match status" value="1"/>
</dbReference>
<evidence type="ECO:0000256" key="6">
    <source>
        <dbReference type="ARBA" id="ARBA00022679"/>
    </source>
</evidence>
<dbReference type="InterPro" id="IPR006204">
    <property type="entry name" value="GHMP_kinase_N_dom"/>
</dbReference>
<dbReference type="RefSeq" id="XP_006819897.1">
    <property type="nucleotide sequence ID" value="XM_006819834.1"/>
</dbReference>
<evidence type="ECO:0000256" key="12">
    <source>
        <dbReference type="ARBA" id="ARBA00029438"/>
    </source>
</evidence>
<keyword evidence="4 13" id="KW-0963">Cytoplasm</keyword>
<evidence type="ECO:0000313" key="17">
    <source>
        <dbReference type="RefSeq" id="XP_006819897.1"/>
    </source>
</evidence>
<evidence type="ECO:0000256" key="4">
    <source>
        <dbReference type="ARBA" id="ARBA00022490"/>
    </source>
</evidence>
<evidence type="ECO:0000259" key="15">
    <source>
        <dbReference type="Pfam" id="PF08544"/>
    </source>
</evidence>
<keyword evidence="11 13" id="KW-0443">Lipid metabolism</keyword>
<protein>
    <recommendedName>
        <fullName evidence="3 13">Mevalonate kinase</fullName>
        <shortName evidence="13">MK</shortName>
        <ecNumber evidence="3 13">2.7.1.36</ecNumber>
    </recommendedName>
</protein>
<evidence type="ECO:0000256" key="13">
    <source>
        <dbReference type="RuleBase" id="RU363087"/>
    </source>
</evidence>
<proteinExistence type="inferred from homology"/>
<evidence type="ECO:0000256" key="5">
    <source>
        <dbReference type="ARBA" id="ARBA00022516"/>
    </source>
</evidence>
<name>A0ABM0MIQ6_SACKO</name>
<dbReference type="InterPro" id="IPR006205">
    <property type="entry name" value="Mev_gal_kin"/>
</dbReference>
<comment type="pathway">
    <text evidence="12 13">Isoprenoid biosynthesis; isopentenyl diphosphate biosynthesis via mevalonate pathway; isopentenyl diphosphate from (R)-mevalonate: step 1/3.</text>
</comment>
<keyword evidence="16" id="KW-1185">Reference proteome</keyword>
<evidence type="ECO:0000256" key="10">
    <source>
        <dbReference type="ARBA" id="ARBA00022842"/>
    </source>
</evidence>
<keyword evidence="6 13" id="KW-0808">Transferase</keyword>
<keyword evidence="8 13" id="KW-0418">Kinase</keyword>
<dbReference type="PRINTS" id="PR00959">
    <property type="entry name" value="MEVGALKINASE"/>
</dbReference>
<evidence type="ECO:0000259" key="14">
    <source>
        <dbReference type="Pfam" id="PF00288"/>
    </source>
</evidence>
<gene>
    <name evidence="17" type="primary">LOC102805391</name>
</gene>
<dbReference type="SUPFAM" id="SSF54211">
    <property type="entry name" value="Ribosomal protein S5 domain 2-like"/>
    <property type="match status" value="1"/>
</dbReference>